<dbReference type="InterPro" id="IPR036770">
    <property type="entry name" value="Ankyrin_rpt-contain_sf"/>
</dbReference>
<dbReference type="AlphaFoldDB" id="A0A1V9F317"/>
<dbReference type="EMBL" id="LVXG01000007">
    <property type="protein sequence ID" value="OQP52759.1"/>
    <property type="molecule type" value="Genomic_DNA"/>
</dbReference>
<name>A0A1V9F317_9BACT</name>
<dbReference type="STRING" id="354355.SAMN05660816_04673"/>
<dbReference type="InterPro" id="IPR002110">
    <property type="entry name" value="Ankyrin_rpt"/>
</dbReference>
<proteinExistence type="predicted"/>
<sequence length="145" mass="16286">MKYMSNRPDPATINEPQLFGNYETPMLPIRYAVDQVDPALLQSFIDTGADVNIDIGGGMTPLHLAVGFYIDEMTHTGRETFSDKEQEIFNILLRSGADLNKTNKEGQKPLDVINEFAFSKEGFSELLDLFRPIIPNIDELVTYIG</sequence>
<dbReference type="Proteomes" id="UP000192610">
    <property type="component" value="Unassembled WGS sequence"/>
</dbReference>
<organism evidence="2 3">
    <name type="scientific">Niastella yeongjuensis</name>
    <dbReference type="NCBI Taxonomy" id="354355"/>
    <lineage>
        <taxon>Bacteria</taxon>
        <taxon>Pseudomonadati</taxon>
        <taxon>Bacteroidota</taxon>
        <taxon>Chitinophagia</taxon>
        <taxon>Chitinophagales</taxon>
        <taxon>Chitinophagaceae</taxon>
        <taxon>Niastella</taxon>
    </lineage>
</organism>
<dbReference type="Gene3D" id="1.25.40.20">
    <property type="entry name" value="Ankyrin repeat-containing domain"/>
    <property type="match status" value="1"/>
</dbReference>
<accession>A0A1V9F317</accession>
<dbReference type="SUPFAM" id="SSF48403">
    <property type="entry name" value="Ankyrin repeat"/>
    <property type="match status" value="1"/>
</dbReference>
<feature type="repeat" description="ANK" evidence="1">
    <location>
        <begin position="57"/>
        <end position="104"/>
    </location>
</feature>
<evidence type="ECO:0000313" key="2">
    <source>
        <dbReference type="EMBL" id="OQP52759.1"/>
    </source>
</evidence>
<reference evidence="3" key="1">
    <citation type="submission" date="2016-04" db="EMBL/GenBank/DDBJ databases">
        <authorList>
            <person name="Chen L."/>
            <person name="Zhuang W."/>
            <person name="Wang G."/>
        </authorList>
    </citation>
    <scope>NUCLEOTIDE SEQUENCE [LARGE SCALE GENOMIC DNA]</scope>
    <source>
        <strain evidence="3">17621</strain>
    </source>
</reference>
<dbReference type="OrthoDB" id="5657095at2"/>
<evidence type="ECO:0000256" key="1">
    <source>
        <dbReference type="PROSITE-ProRule" id="PRU00023"/>
    </source>
</evidence>
<dbReference type="Pfam" id="PF00023">
    <property type="entry name" value="Ank"/>
    <property type="match status" value="1"/>
</dbReference>
<protein>
    <submittedName>
        <fullName evidence="2">Uncharacterized protein</fullName>
    </submittedName>
</protein>
<comment type="caution">
    <text evidence="2">The sequence shown here is derived from an EMBL/GenBank/DDBJ whole genome shotgun (WGS) entry which is preliminary data.</text>
</comment>
<dbReference type="PROSITE" id="PS50088">
    <property type="entry name" value="ANK_REPEAT"/>
    <property type="match status" value="1"/>
</dbReference>
<evidence type="ECO:0000313" key="3">
    <source>
        <dbReference type="Proteomes" id="UP000192610"/>
    </source>
</evidence>
<keyword evidence="3" id="KW-1185">Reference proteome</keyword>
<gene>
    <name evidence="2" type="ORF">A4H97_23930</name>
</gene>
<keyword evidence="1" id="KW-0040">ANK repeat</keyword>